<evidence type="ECO:0000259" key="10">
    <source>
        <dbReference type="PROSITE" id="PS51352"/>
    </source>
</evidence>
<keyword evidence="4 9" id="KW-1015">Disulfide bond</keyword>
<evidence type="ECO:0000313" key="11">
    <source>
        <dbReference type="EMBL" id="KKR33515.1"/>
    </source>
</evidence>
<keyword evidence="3" id="KW-0249">Electron transport</keyword>
<evidence type="ECO:0000256" key="8">
    <source>
        <dbReference type="PIRSR" id="PIRSR000077-1"/>
    </source>
</evidence>
<evidence type="ECO:0000256" key="7">
    <source>
        <dbReference type="PIRNR" id="PIRNR000077"/>
    </source>
</evidence>
<feature type="active site" description="Nucleophile" evidence="8">
    <location>
        <position position="35"/>
    </location>
</feature>
<dbReference type="PRINTS" id="PR00421">
    <property type="entry name" value="THIOREDOXIN"/>
</dbReference>
<feature type="site" description="Contributes to redox potential value" evidence="8">
    <location>
        <position position="33"/>
    </location>
</feature>
<dbReference type="AlphaFoldDB" id="A0A0G0SFM7"/>
<evidence type="ECO:0000256" key="5">
    <source>
        <dbReference type="ARBA" id="ARBA00023284"/>
    </source>
</evidence>
<dbReference type="EMBL" id="LBXO01000007">
    <property type="protein sequence ID" value="KKR33515.1"/>
    <property type="molecule type" value="Genomic_DNA"/>
</dbReference>
<organism evidence="11 12">
    <name type="scientific">Candidatus Falkowbacteria bacterium GW2011_GWF2_39_8</name>
    <dbReference type="NCBI Taxonomy" id="1618642"/>
    <lineage>
        <taxon>Bacteria</taxon>
        <taxon>Candidatus Falkowiibacteriota</taxon>
    </lineage>
</organism>
<feature type="domain" description="Thioredoxin" evidence="10">
    <location>
        <begin position="1"/>
        <end position="110"/>
    </location>
</feature>
<dbReference type="InterPro" id="IPR013766">
    <property type="entry name" value="Thioredoxin_domain"/>
</dbReference>
<gene>
    <name evidence="11" type="ORF">UT64_C0007G0017</name>
</gene>
<protein>
    <recommendedName>
        <fullName evidence="6 7">Thioredoxin</fullName>
    </recommendedName>
</protein>
<dbReference type="PATRIC" id="fig|1618642.3.peg.226"/>
<evidence type="ECO:0000256" key="3">
    <source>
        <dbReference type="ARBA" id="ARBA00022982"/>
    </source>
</evidence>
<dbReference type="PIRSF" id="PIRSF000077">
    <property type="entry name" value="Thioredoxin"/>
    <property type="match status" value="1"/>
</dbReference>
<comment type="caution">
    <text evidence="11">The sequence shown here is derived from an EMBL/GenBank/DDBJ whole genome shotgun (WGS) entry which is preliminary data.</text>
</comment>
<evidence type="ECO:0000256" key="4">
    <source>
        <dbReference type="ARBA" id="ARBA00023157"/>
    </source>
</evidence>
<accession>A0A0G0SFM7</accession>
<dbReference type="InterPro" id="IPR036249">
    <property type="entry name" value="Thioredoxin-like_sf"/>
</dbReference>
<dbReference type="InterPro" id="IPR005746">
    <property type="entry name" value="Thioredoxin"/>
</dbReference>
<keyword evidence="5 9" id="KW-0676">Redox-active center</keyword>
<dbReference type="Gene3D" id="3.40.30.10">
    <property type="entry name" value="Glutaredoxin"/>
    <property type="match status" value="1"/>
</dbReference>
<feature type="active site" description="Nucleophile" evidence="8">
    <location>
        <position position="32"/>
    </location>
</feature>
<name>A0A0G0SFM7_9BACT</name>
<dbReference type="SUPFAM" id="SSF52833">
    <property type="entry name" value="Thioredoxin-like"/>
    <property type="match status" value="1"/>
</dbReference>
<feature type="site" description="Contributes to redox potential value" evidence="8">
    <location>
        <position position="34"/>
    </location>
</feature>
<proteinExistence type="inferred from homology"/>
<keyword evidence="2" id="KW-0813">Transport</keyword>
<dbReference type="PROSITE" id="PS00194">
    <property type="entry name" value="THIOREDOXIN_1"/>
    <property type="match status" value="1"/>
</dbReference>
<dbReference type="CDD" id="cd02947">
    <property type="entry name" value="TRX_family"/>
    <property type="match status" value="1"/>
</dbReference>
<evidence type="ECO:0000256" key="9">
    <source>
        <dbReference type="PIRSR" id="PIRSR000077-4"/>
    </source>
</evidence>
<feature type="disulfide bond" description="Redox-active" evidence="9">
    <location>
        <begin position="32"/>
        <end position="35"/>
    </location>
</feature>
<evidence type="ECO:0000256" key="2">
    <source>
        <dbReference type="ARBA" id="ARBA00022448"/>
    </source>
</evidence>
<dbReference type="PANTHER" id="PTHR45663">
    <property type="entry name" value="GEO12009P1"/>
    <property type="match status" value="1"/>
</dbReference>
<evidence type="ECO:0000256" key="1">
    <source>
        <dbReference type="ARBA" id="ARBA00008987"/>
    </source>
</evidence>
<comment type="similarity">
    <text evidence="1 7">Belongs to the thioredoxin family.</text>
</comment>
<reference evidence="11 12" key="1">
    <citation type="journal article" date="2015" name="Nature">
        <title>rRNA introns, odd ribosomes, and small enigmatic genomes across a large radiation of phyla.</title>
        <authorList>
            <person name="Brown C.T."/>
            <person name="Hug L.A."/>
            <person name="Thomas B.C."/>
            <person name="Sharon I."/>
            <person name="Castelle C.J."/>
            <person name="Singh A."/>
            <person name="Wilkins M.J."/>
            <person name="Williams K.H."/>
            <person name="Banfield J.F."/>
        </authorList>
    </citation>
    <scope>NUCLEOTIDE SEQUENCE [LARGE SCALE GENOMIC DNA]</scope>
</reference>
<evidence type="ECO:0000256" key="6">
    <source>
        <dbReference type="NCBIfam" id="TIGR01068"/>
    </source>
</evidence>
<dbReference type="GO" id="GO:0005737">
    <property type="term" value="C:cytoplasm"/>
    <property type="evidence" value="ECO:0007669"/>
    <property type="project" value="TreeGrafter"/>
</dbReference>
<dbReference type="PANTHER" id="PTHR45663:SF11">
    <property type="entry name" value="GEO12009P1"/>
    <property type="match status" value="1"/>
</dbReference>
<dbReference type="NCBIfam" id="TIGR01068">
    <property type="entry name" value="thioredoxin"/>
    <property type="match status" value="1"/>
</dbReference>
<dbReference type="GO" id="GO:0015035">
    <property type="term" value="F:protein-disulfide reductase activity"/>
    <property type="evidence" value="ECO:0007669"/>
    <property type="project" value="UniProtKB-UniRule"/>
</dbReference>
<dbReference type="InterPro" id="IPR017937">
    <property type="entry name" value="Thioredoxin_CS"/>
</dbReference>
<evidence type="ECO:0000313" key="12">
    <source>
        <dbReference type="Proteomes" id="UP000034137"/>
    </source>
</evidence>
<feature type="site" description="Deprotonates C-terminal active site Cys" evidence="8">
    <location>
        <position position="26"/>
    </location>
</feature>
<dbReference type="FunFam" id="3.40.30.10:FF:000001">
    <property type="entry name" value="Thioredoxin"/>
    <property type="match status" value="1"/>
</dbReference>
<sequence>MSNVTILTKDNFEQEVIKSEIPVLVDFWAEWCGPCRMMIPVLDEIAQKYAGKIKVAKLDVNDPDHQGLAEKFEIQGIPAIKIFDKGEIVKELVGFKPTEELETEINNIIK</sequence>
<dbReference type="Proteomes" id="UP000034137">
    <property type="component" value="Unassembled WGS sequence"/>
</dbReference>
<dbReference type="PROSITE" id="PS51352">
    <property type="entry name" value="THIOREDOXIN_2"/>
    <property type="match status" value="1"/>
</dbReference>
<dbReference type="Pfam" id="PF00085">
    <property type="entry name" value="Thioredoxin"/>
    <property type="match status" value="1"/>
</dbReference>